<organism evidence="8">
    <name type="scientific">Physcomitrium patens</name>
    <name type="common">Spreading-leaved earth moss</name>
    <name type="synonym">Physcomitrella patens</name>
    <dbReference type="NCBI Taxonomy" id="3218"/>
    <lineage>
        <taxon>Eukaryota</taxon>
        <taxon>Viridiplantae</taxon>
        <taxon>Streptophyta</taxon>
        <taxon>Embryophyta</taxon>
        <taxon>Bryophyta</taxon>
        <taxon>Bryophytina</taxon>
        <taxon>Bryopsida</taxon>
        <taxon>Funariidae</taxon>
        <taxon>Funariales</taxon>
        <taxon>Funariaceae</taxon>
        <taxon>Physcomitrium</taxon>
    </lineage>
</organism>
<dbReference type="EnsemblPlants" id="Pp3c5_27080V3.4">
    <property type="protein sequence ID" value="Pp3c5_27080V3.4"/>
    <property type="gene ID" value="Pp3c5_27080"/>
</dbReference>
<keyword evidence="4" id="KW-0378">Hydrolase</keyword>
<evidence type="ECO:0008006" key="11">
    <source>
        <dbReference type="Google" id="ProtNLM"/>
    </source>
</evidence>
<evidence type="ECO:0000259" key="6">
    <source>
        <dbReference type="Pfam" id="PF02016"/>
    </source>
</evidence>
<keyword evidence="10" id="KW-1185">Reference proteome</keyword>
<dbReference type="InterPro" id="IPR029062">
    <property type="entry name" value="Class_I_gatase-like"/>
</dbReference>
<evidence type="ECO:0000313" key="9">
    <source>
        <dbReference type="EnsemblPlants" id="Pp3c5_27080V3.1"/>
    </source>
</evidence>
<dbReference type="Gramene" id="Pp3c5_27080V3.1">
    <property type="protein sequence ID" value="Pp3c5_27080V3.1"/>
    <property type="gene ID" value="Pp3c5_27080"/>
</dbReference>
<comment type="similarity">
    <text evidence="1">Belongs to the peptidase S66 family.</text>
</comment>
<dbReference type="RefSeq" id="XP_024375004.1">
    <property type="nucleotide sequence ID" value="XM_024519236.2"/>
</dbReference>
<feature type="domain" description="LD-carboxypeptidase C-terminal" evidence="7">
    <location>
        <begin position="188"/>
        <end position="318"/>
    </location>
</feature>
<dbReference type="STRING" id="3218.A9T2B7"/>
<dbReference type="Gramene" id="Pp3c5_27080V3.4">
    <property type="protein sequence ID" value="Pp3c5_27080V3.4"/>
    <property type="gene ID" value="Pp3c5_27080"/>
</dbReference>
<keyword evidence="5" id="KW-0720">Serine protease</keyword>
<dbReference type="GO" id="GO:0006508">
    <property type="term" value="P:proteolysis"/>
    <property type="evidence" value="ECO:0007669"/>
    <property type="project" value="UniProtKB-KW"/>
</dbReference>
<dbReference type="EMBL" id="ABEU02000005">
    <property type="protein sequence ID" value="PNR54547.1"/>
    <property type="molecule type" value="Genomic_DNA"/>
</dbReference>
<dbReference type="OMA" id="MLTQWRL"/>
<dbReference type="SUPFAM" id="SSF52317">
    <property type="entry name" value="Class I glutamine amidotransferase-like"/>
    <property type="match status" value="1"/>
</dbReference>
<dbReference type="MEROPS" id="S66.001"/>
<dbReference type="InterPro" id="IPR040449">
    <property type="entry name" value="Peptidase_S66_N"/>
</dbReference>
<dbReference type="PaxDb" id="3218-PP1S154_140V6.1"/>
<accession>A9T2B7</accession>
<evidence type="ECO:0000259" key="7">
    <source>
        <dbReference type="Pfam" id="PF17676"/>
    </source>
</evidence>
<evidence type="ECO:0000256" key="5">
    <source>
        <dbReference type="ARBA" id="ARBA00022825"/>
    </source>
</evidence>
<dbReference type="GO" id="GO:0008236">
    <property type="term" value="F:serine-type peptidase activity"/>
    <property type="evidence" value="ECO:0007669"/>
    <property type="project" value="UniProtKB-KW"/>
</dbReference>
<dbReference type="InterPro" id="IPR027461">
    <property type="entry name" value="Carboxypeptidase_A_C_sf"/>
</dbReference>
<evidence type="ECO:0000313" key="8">
    <source>
        <dbReference type="EMBL" id="PNR54547.1"/>
    </source>
</evidence>
<name>A9T2B7_PHYPA</name>
<dbReference type="CDD" id="cd07025">
    <property type="entry name" value="Peptidase_S66"/>
    <property type="match status" value="1"/>
</dbReference>
<evidence type="ECO:0000313" key="10">
    <source>
        <dbReference type="Proteomes" id="UP000006727"/>
    </source>
</evidence>
<dbReference type="OrthoDB" id="1919247at2759"/>
<dbReference type="GO" id="GO:0004180">
    <property type="term" value="F:carboxypeptidase activity"/>
    <property type="evidence" value="ECO:0000318"/>
    <property type="project" value="GO_Central"/>
</dbReference>
<gene>
    <name evidence="9" type="primary">LOC112282064</name>
    <name evidence="8" type="ORF">PHYPA_008224</name>
</gene>
<reference evidence="8 10" key="2">
    <citation type="journal article" date="2018" name="Plant J.">
        <title>The Physcomitrella patens chromosome-scale assembly reveals moss genome structure and evolution.</title>
        <authorList>
            <person name="Lang D."/>
            <person name="Ullrich K.K."/>
            <person name="Murat F."/>
            <person name="Fuchs J."/>
            <person name="Jenkins J."/>
            <person name="Haas F.B."/>
            <person name="Piednoel M."/>
            <person name="Gundlach H."/>
            <person name="Van Bel M."/>
            <person name="Meyberg R."/>
            <person name="Vives C."/>
            <person name="Morata J."/>
            <person name="Symeonidi A."/>
            <person name="Hiss M."/>
            <person name="Muchero W."/>
            <person name="Kamisugi Y."/>
            <person name="Saleh O."/>
            <person name="Blanc G."/>
            <person name="Decker E.L."/>
            <person name="van Gessel N."/>
            <person name="Grimwood J."/>
            <person name="Hayes R.D."/>
            <person name="Graham S.W."/>
            <person name="Gunter L.E."/>
            <person name="McDaniel S.F."/>
            <person name="Hoernstein S.N.W."/>
            <person name="Larsson A."/>
            <person name="Li F.W."/>
            <person name="Perroud P.F."/>
            <person name="Phillips J."/>
            <person name="Ranjan P."/>
            <person name="Rokshar D.S."/>
            <person name="Rothfels C.J."/>
            <person name="Schneider L."/>
            <person name="Shu S."/>
            <person name="Stevenson D.W."/>
            <person name="Thummler F."/>
            <person name="Tillich M."/>
            <person name="Villarreal Aguilar J.C."/>
            <person name="Widiez T."/>
            <person name="Wong G.K."/>
            <person name="Wymore A."/>
            <person name="Zhang Y."/>
            <person name="Zimmer A.D."/>
            <person name="Quatrano R.S."/>
            <person name="Mayer K.F.X."/>
            <person name="Goodstein D."/>
            <person name="Casacuberta J.M."/>
            <person name="Vandepoele K."/>
            <person name="Reski R."/>
            <person name="Cuming A.C."/>
            <person name="Tuskan G.A."/>
            <person name="Maumus F."/>
            <person name="Salse J."/>
            <person name="Schmutz J."/>
            <person name="Rensing S.A."/>
        </authorList>
    </citation>
    <scope>NUCLEOTIDE SEQUENCE [LARGE SCALE GENOMIC DNA]</scope>
    <source>
        <strain evidence="9 10">cv. Gransden 2004</strain>
    </source>
</reference>
<evidence type="ECO:0000256" key="4">
    <source>
        <dbReference type="ARBA" id="ARBA00022801"/>
    </source>
</evidence>
<keyword evidence="3" id="KW-0645">Protease</keyword>
<reference evidence="8 10" key="1">
    <citation type="journal article" date="2008" name="Science">
        <title>The Physcomitrella genome reveals evolutionary insights into the conquest of land by plants.</title>
        <authorList>
            <person name="Rensing S."/>
            <person name="Lang D."/>
            <person name="Zimmer A."/>
            <person name="Terry A."/>
            <person name="Salamov A."/>
            <person name="Shapiro H."/>
            <person name="Nishiyama T."/>
            <person name="Perroud P.-F."/>
            <person name="Lindquist E."/>
            <person name="Kamisugi Y."/>
            <person name="Tanahashi T."/>
            <person name="Sakakibara K."/>
            <person name="Fujita T."/>
            <person name="Oishi K."/>
            <person name="Shin-I T."/>
            <person name="Kuroki Y."/>
            <person name="Toyoda A."/>
            <person name="Suzuki Y."/>
            <person name="Hashimoto A."/>
            <person name="Yamaguchi K."/>
            <person name="Sugano A."/>
            <person name="Kohara Y."/>
            <person name="Fujiyama A."/>
            <person name="Anterola A."/>
            <person name="Aoki S."/>
            <person name="Ashton N."/>
            <person name="Barbazuk W.B."/>
            <person name="Barker E."/>
            <person name="Bennetzen J."/>
            <person name="Bezanilla M."/>
            <person name="Blankenship R."/>
            <person name="Cho S.H."/>
            <person name="Dutcher S."/>
            <person name="Estelle M."/>
            <person name="Fawcett J.A."/>
            <person name="Gundlach H."/>
            <person name="Hanada K."/>
            <person name="Heyl A."/>
            <person name="Hicks K.A."/>
            <person name="Hugh J."/>
            <person name="Lohr M."/>
            <person name="Mayer K."/>
            <person name="Melkozernov A."/>
            <person name="Murata T."/>
            <person name="Nelson D."/>
            <person name="Pils B."/>
            <person name="Prigge M."/>
            <person name="Reiss B."/>
            <person name="Renner T."/>
            <person name="Rombauts S."/>
            <person name="Rushton P."/>
            <person name="Sanderfoot A."/>
            <person name="Schween G."/>
            <person name="Shiu S.-H."/>
            <person name="Stueber K."/>
            <person name="Theodoulou F.L."/>
            <person name="Tu H."/>
            <person name="Van de Peer Y."/>
            <person name="Verrier P.J."/>
            <person name="Waters E."/>
            <person name="Wood A."/>
            <person name="Yang L."/>
            <person name="Cove D."/>
            <person name="Cuming A."/>
            <person name="Hasebe M."/>
            <person name="Lucas S."/>
            <person name="Mishler D.B."/>
            <person name="Reski R."/>
            <person name="Grigoriev I."/>
            <person name="Quatrano R.S."/>
            <person name="Boore J.L."/>
        </authorList>
    </citation>
    <scope>NUCLEOTIDE SEQUENCE [LARGE SCALE GENOMIC DNA]</scope>
    <source>
        <strain evidence="9 10">cv. Gransden 2004</strain>
    </source>
</reference>
<dbReference type="InterPro" id="IPR003507">
    <property type="entry name" value="S66_fam"/>
</dbReference>
<dbReference type="HOGENOM" id="CLU_034346_3_1_1"/>
<dbReference type="Pfam" id="PF02016">
    <property type="entry name" value="Peptidase_S66"/>
    <property type="match status" value="1"/>
</dbReference>
<dbReference type="InterPro" id="IPR027478">
    <property type="entry name" value="LdcA_N"/>
</dbReference>
<dbReference type="KEGG" id="ppp:112282064"/>
<dbReference type="Gene3D" id="3.50.30.60">
    <property type="entry name" value="LD-carboxypeptidase A C-terminal domain-like"/>
    <property type="match status" value="1"/>
</dbReference>
<dbReference type="Proteomes" id="UP000006727">
    <property type="component" value="Chromosome 5"/>
</dbReference>
<dbReference type="PANTHER" id="PTHR30237">
    <property type="entry name" value="MURAMOYLTETRAPEPTIDE CARBOXYPEPTIDASE"/>
    <property type="match status" value="1"/>
</dbReference>
<dbReference type="Pfam" id="PF17676">
    <property type="entry name" value="Peptidase_S66C"/>
    <property type="match status" value="1"/>
</dbReference>
<dbReference type="GeneID" id="112282064"/>
<dbReference type="EnsemblPlants" id="Pp3c5_27080V3.1">
    <property type="protein sequence ID" value="Pp3c5_27080V3.1"/>
    <property type="gene ID" value="Pp3c5_27080"/>
</dbReference>
<protein>
    <recommendedName>
        <fullName evidence="11">LD-carboxypeptidase</fullName>
    </recommendedName>
</protein>
<dbReference type="GO" id="GO:0005829">
    <property type="term" value="C:cytosol"/>
    <property type="evidence" value="ECO:0000318"/>
    <property type="project" value="GO_Central"/>
</dbReference>
<feature type="domain" description="LD-carboxypeptidase N-terminal" evidence="6">
    <location>
        <begin position="15"/>
        <end position="133"/>
    </location>
</feature>
<dbReference type="PIRSF" id="PIRSF028757">
    <property type="entry name" value="LD-carboxypeptidase"/>
    <property type="match status" value="1"/>
</dbReference>
<dbReference type="PANTHER" id="PTHR30237:SF2">
    <property type="entry name" value="MUREIN TETRAPEPTIDE CARBOXYPEPTIDASE"/>
    <property type="match status" value="1"/>
</dbReference>
<keyword evidence="2" id="KW-0121">Carboxypeptidase</keyword>
<proteinExistence type="inferred from homology"/>
<evidence type="ECO:0000256" key="3">
    <source>
        <dbReference type="ARBA" id="ARBA00022670"/>
    </source>
</evidence>
<dbReference type="SUPFAM" id="SSF141986">
    <property type="entry name" value="LD-carboxypeptidase A C-terminal domain-like"/>
    <property type="match status" value="1"/>
</dbReference>
<dbReference type="AlphaFoldDB" id="A9T2B7"/>
<evidence type="ECO:0000256" key="2">
    <source>
        <dbReference type="ARBA" id="ARBA00022645"/>
    </source>
</evidence>
<dbReference type="InterPro" id="IPR040921">
    <property type="entry name" value="Peptidase_S66C"/>
</dbReference>
<reference evidence="9" key="3">
    <citation type="submission" date="2020-12" db="UniProtKB">
        <authorList>
            <consortium name="EnsemblPlants"/>
        </authorList>
    </citation>
    <scope>IDENTIFICATION</scope>
</reference>
<dbReference type="Gene3D" id="3.40.50.10740">
    <property type="entry name" value="Class I glutamine amidotransferase-like"/>
    <property type="match status" value="1"/>
</dbReference>
<sequence>MEWIVAPAVKAGDRVAIIAPASPVSVDLLEAGIAVLRSWDLVPVVHPQVWSKQGYLAGSDEERADALVGVLDDPSIAAVVCAQGGYGCTRLLELLPISRIGAHNLPSKRFFGFSDITALHSLMRVAVPGYVSFYAPMLATSYFAKSTELSRESLRLSMFAPNLQSACPPLKGRCLQMGRARSTNGVVSGRLVGGNLTVFTNCLATPWQEDMERCILILEDVHEAPYSVDRMFTHLKSVSPDQEVLKKIEALVLGDFGDALRRNYEELACANKMVTQETVEKWFWLEQMRLPPDLPVLSGLPIGHIGDNRVVPLGAFVDVNLRTCSLSVSSLVGRPSHNSRL</sequence>
<evidence type="ECO:0000256" key="1">
    <source>
        <dbReference type="ARBA" id="ARBA00010233"/>
    </source>
</evidence>